<dbReference type="EMBL" id="LAZR01013333">
    <property type="protein sequence ID" value="KKM22431.1"/>
    <property type="molecule type" value="Genomic_DNA"/>
</dbReference>
<dbReference type="AlphaFoldDB" id="A0A0F9I487"/>
<proteinExistence type="predicted"/>
<comment type="caution">
    <text evidence="2">The sequence shown here is derived from an EMBL/GenBank/DDBJ whole genome shotgun (WGS) entry which is preliminary data.</text>
</comment>
<feature type="region of interest" description="Disordered" evidence="1">
    <location>
        <begin position="1"/>
        <end position="24"/>
    </location>
</feature>
<sequence>MTEEEAVPSYEDAGGIEPSTGGDGWHAELPRVDFKGLLGQNLVFIEIDVRASDFKGADGQDKQYALARCTCPDGELKGTLEDESVTLDAGDEFTCSTGRVRIVEQLRKAALPVKGTPTKGSQSKKGFDIWELVPWS</sequence>
<reference evidence="2" key="1">
    <citation type="journal article" date="2015" name="Nature">
        <title>Complex archaea that bridge the gap between prokaryotes and eukaryotes.</title>
        <authorList>
            <person name="Spang A."/>
            <person name="Saw J.H."/>
            <person name="Jorgensen S.L."/>
            <person name="Zaremba-Niedzwiedzka K."/>
            <person name="Martijn J."/>
            <person name="Lind A.E."/>
            <person name="van Eijk R."/>
            <person name="Schleper C."/>
            <person name="Guy L."/>
            <person name="Ettema T.J."/>
        </authorList>
    </citation>
    <scope>NUCLEOTIDE SEQUENCE</scope>
</reference>
<name>A0A0F9I487_9ZZZZ</name>
<protein>
    <submittedName>
        <fullName evidence="2">Uncharacterized protein</fullName>
    </submittedName>
</protein>
<evidence type="ECO:0000256" key="1">
    <source>
        <dbReference type="SAM" id="MobiDB-lite"/>
    </source>
</evidence>
<gene>
    <name evidence="2" type="ORF">LCGC14_1625390</name>
</gene>
<accession>A0A0F9I487</accession>
<evidence type="ECO:0000313" key="2">
    <source>
        <dbReference type="EMBL" id="KKM22431.1"/>
    </source>
</evidence>
<organism evidence="2">
    <name type="scientific">marine sediment metagenome</name>
    <dbReference type="NCBI Taxonomy" id="412755"/>
    <lineage>
        <taxon>unclassified sequences</taxon>
        <taxon>metagenomes</taxon>
        <taxon>ecological metagenomes</taxon>
    </lineage>
</organism>